<dbReference type="InterPro" id="IPR038237">
    <property type="entry name" value="Ribosomal_eS4_central_sf"/>
</dbReference>
<feature type="domain" description="Small ribosomal subunit protein eS4 central region" evidence="9">
    <location>
        <begin position="98"/>
        <end position="169"/>
    </location>
</feature>
<keyword evidence="4 11" id="KW-0689">Ribosomal protein</keyword>
<evidence type="ECO:0000259" key="10">
    <source>
        <dbReference type="Pfam" id="PF08071"/>
    </source>
</evidence>
<evidence type="ECO:0000256" key="3">
    <source>
        <dbReference type="ARBA" id="ARBA00022884"/>
    </source>
</evidence>
<evidence type="ECO:0000259" key="9">
    <source>
        <dbReference type="Pfam" id="PF00900"/>
    </source>
</evidence>
<evidence type="ECO:0000256" key="8">
    <source>
        <dbReference type="PROSITE-ProRule" id="PRU00182"/>
    </source>
</evidence>
<dbReference type="GO" id="GO:0019843">
    <property type="term" value="F:rRNA binding"/>
    <property type="evidence" value="ECO:0007669"/>
    <property type="project" value="UniProtKB-KW"/>
</dbReference>
<dbReference type="Pfam" id="PF00900">
    <property type="entry name" value="Ribosomal_S4e"/>
    <property type="match status" value="1"/>
</dbReference>
<dbReference type="CDD" id="cd00165">
    <property type="entry name" value="S4"/>
    <property type="match status" value="1"/>
</dbReference>
<accession>A0A2H1EID2</accession>
<dbReference type="Pfam" id="PF08071">
    <property type="entry name" value="RS4NT"/>
    <property type="match status" value="1"/>
</dbReference>
<dbReference type="GO" id="GO:0022627">
    <property type="term" value="C:cytosolic small ribosomal subunit"/>
    <property type="evidence" value="ECO:0007669"/>
    <property type="project" value="TreeGrafter"/>
</dbReference>
<dbReference type="Proteomes" id="UP000232412">
    <property type="component" value="Unassembled WGS sequence"/>
</dbReference>
<protein>
    <recommendedName>
        <fullName evidence="6">Small ribosomal subunit protein eS4</fullName>
    </recommendedName>
    <alternativeName>
        <fullName evidence="7">30S ribosomal protein S4e</fullName>
    </alternativeName>
</protein>
<dbReference type="Gene3D" id="2.30.30.30">
    <property type="match status" value="1"/>
</dbReference>
<dbReference type="InterPro" id="IPR036986">
    <property type="entry name" value="S4_RNA-bd_sf"/>
</dbReference>
<organism evidence="11 12">
    <name type="scientific">Nitrosotalea sinensis</name>
    <dbReference type="NCBI Taxonomy" id="1499975"/>
    <lineage>
        <taxon>Archaea</taxon>
        <taxon>Nitrososphaerota</taxon>
        <taxon>Nitrososphaeria</taxon>
        <taxon>Nitrosotaleales</taxon>
        <taxon>Nitrosotaleaceae</taxon>
        <taxon>Nitrosotalea</taxon>
    </lineage>
</organism>
<dbReference type="AlphaFoldDB" id="A0A2H1EID2"/>
<feature type="domain" description="Small ribosomal subunit protein eS4 N-terminal" evidence="10">
    <location>
        <begin position="6"/>
        <end position="40"/>
    </location>
</feature>
<evidence type="ECO:0000256" key="2">
    <source>
        <dbReference type="ARBA" id="ARBA00022730"/>
    </source>
</evidence>
<evidence type="ECO:0000313" key="11">
    <source>
        <dbReference type="EMBL" id="SHO46849.1"/>
    </source>
</evidence>
<gene>
    <name evidence="11" type="primary">rps4e</name>
    <name evidence="11" type="ORF">NSIN_30277</name>
</gene>
<keyword evidence="3 8" id="KW-0694">RNA-binding</keyword>
<dbReference type="SUPFAM" id="SSF55174">
    <property type="entry name" value="Alpha-L RNA-binding motif"/>
    <property type="match status" value="1"/>
</dbReference>
<name>A0A2H1EID2_9ARCH</name>
<evidence type="ECO:0000256" key="4">
    <source>
        <dbReference type="ARBA" id="ARBA00022980"/>
    </source>
</evidence>
<dbReference type="OrthoDB" id="372073at2157"/>
<dbReference type="Gene3D" id="2.40.50.740">
    <property type="match status" value="1"/>
</dbReference>
<keyword evidence="12" id="KW-1185">Reference proteome</keyword>
<keyword evidence="5" id="KW-0687">Ribonucleoprotein</keyword>
<comment type="similarity">
    <text evidence="1">Belongs to the eukaryotic ribosomal protein eS4 family.</text>
</comment>
<evidence type="ECO:0000256" key="6">
    <source>
        <dbReference type="ARBA" id="ARBA00035272"/>
    </source>
</evidence>
<proteinExistence type="inferred from homology"/>
<sequence>MVSISGSKKLKRQMAPLFWGITRKDKRFVVTVKPGGHKKDISIPTAVFIRDTLKLATSLREAKSVIYGGKVKVDGVVRSSLHHGIGLMDVVELEGVSDVYRLVPKDLTVLKPIKIDSSEKTKKLLKVTRKVTIKDKKTQLGFHDGRTLVTDTKVNVGDTCVVEVPKTKILNVITLEKGVQVMITSGVNAGRMGKIVELKPGTFVLPKRADVDLGDRQIEIPADLVMAVGKDKPVIQIQ</sequence>
<dbReference type="PANTHER" id="PTHR11581:SF0">
    <property type="entry name" value="SMALL RIBOSOMAL SUBUNIT PROTEIN ES4"/>
    <property type="match status" value="1"/>
</dbReference>
<dbReference type="PROSITE" id="PS50889">
    <property type="entry name" value="S4"/>
    <property type="match status" value="1"/>
</dbReference>
<dbReference type="GO" id="GO:0003735">
    <property type="term" value="F:structural constituent of ribosome"/>
    <property type="evidence" value="ECO:0007669"/>
    <property type="project" value="InterPro"/>
</dbReference>
<evidence type="ECO:0000256" key="1">
    <source>
        <dbReference type="ARBA" id="ARBA00007500"/>
    </source>
</evidence>
<dbReference type="RefSeq" id="WP_101010515.1">
    <property type="nucleotide sequence ID" value="NZ_FRFC01000004.1"/>
</dbReference>
<dbReference type="InterPro" id="IPR013843">
    <property type="entry name" value="Ribosomal_eS4_N"/>
</dbReference>
<evidence type="ECO:0000256" key="7">
    <source>
        <dbReference type="ARBA" id="ARBA00035388"/>
    </source>
</evidence>
<dbReference type="EMBL" id="FRFC01000004">
    <property type="protein sequence ID" value="SHO46849.1"/>
    <property type="molecule type" value="Genomic_DNA"/>
</dbReference>
<evidence type="ECO:0000313" key="12">
    <source>
        <dbReference type="Proteomes" id="UP000232412"/>
    </source>
</evidence>
<dbReference type="PANTHER" id="PTHR11581">
    <property type="entry name" value="30S/40S RIBOSOMAL PROTEIN S4"/>
    <property type="match status" value="1"/>
</dbReference>
<dbReference type="InterPro" id="IPR000876">
    <property type="entry name" value="Ribosomal_eS4"/>
</dbReference>
<keyword evidence="2" id="KW-0699">rRNA-binding</keyword>
<evidence type="ECO:0000256" key="5">
    <source>
        <dbReference type="ARBA" id="ARBA00023274"/>
    </source>
</evidence>
<reference evidence="12" key="1">
    <citation type="submission" date="2016-12" db="EMBL/GenBank/DDBJ databases">
        <authorList>
            <person name="Herbold C."/>
        </authorList>
    </citation>
    <scope>NUCLEOTIDE SEQUENCE [LARGE SCALE GENOMIC DNA]</scope>
</reference>
<dbReference type="NCBIfam" id="NF003312">
    <property type="entry name" value="PRK04313.1"/>
    <property type="match status" value="1"/>
</dbReference>
<dbReference type="Gene3D" id="3.10.290.10">
    <property type="entry name" value="RNA-binding S4 domain"/>
    <property type="match status" value="1"/>
</dbReference>
<dbReference type="InterPro" id="IPR013845">
    <property type="entry name" value="Ribosomal_eS4_central_region"/>
</dbReference>
<dbReference type="InterPro" id="IPR014722">
    <property type="entry name" value="Rib_uL2_dom2"/>
</dbReference>
<dbReference type="GO" id="GO:0006412">
    <property type="term" value="P:translation"/>
    <property type="evidence" value="ECO:0007669"/>
    <property type="project" value="InterPro"/>
</dbReference>